<dbReference type="PRINTS" id="PR00081">
    <property type="entry name" value="GDHRDH"/>
</dbReference>
<sequence length="134" mass="13703">MVSSPSWPPPVGLVWRTALVPGGATGIGAEIGRALAAAGSTVAVNHLGQDSEPHVLLAAFERDGSPGIAVNADLTDPIAVQTTADLVRAEIGPVDILVNNAGSYPGVPWQETDEAAWNYFLDVTSPPITAPATP</sequence>
<name>A0ABZ1QDB5_9ACTN</name>
<reference evidence="2" key="1">
    <citation type="submission" date="2022-10" db="EMBL/GenBank/DDBJ databases">
        <title>The complete genomes of actinobacterial strains from the NBC collection.</title>
        <authorList>
            <person name="Joergensen T.S."/>
            <person name="Alvarez Arevalo M."/>
            <person name="Sterndorff E.B."/>
            <person name="Faurdal D."/>
            <person name="Vuksanovic O."/>
            <person name="Mourched A.-S."/>
            <person name="Charusanti P."/>
            <person name="Shaw S."/>
            <person name="Blin K."/>
            <person name="Weber T."/>
        </authorList>
    </citation>
    <scope>NUCLEOTIDE SEQUENCE</scope>
    <source>
        <strain evidence="2">NBC_00303</strain>
    </source>
</reference>
<dbReference type="GeneID" id="95498034"/>
<dbReference type="Pfam" id="PF00106">
    <property type="entry name" value="adh_short"/>
    <property type="match status" value="1"/>
</dbReference>
<evidence type="ECO:0000313" key="2">
    <source>
        <dbReference type="EMBL" id="WUN80312.1"/>
    </source>
</evidence>
<accession>A0ABZ1QDB5</accession>
<proteinExistence type="inferred from homology"/>
<keyword evidence="3" id="KW-1185">Reference proteome</keyword>
<dbReference type="SUPFAM" id="SSF51735">
    <property type="entry name" value="NAD(P)-binding Rossmann-fold domains"/>
    <property type="match status" value="1"/>
</dbReference>
<dbReference type="PANTHER" id="PTHR42879:SF2">
    <property type="entry name" value="3-OXOACYL-[ACYL-CARRIER-PROTEIN] REDUCTASE FABG"/>
    <property type="match status" value="1"/>
</dbReference>
<gene>
    <name evidence="2" type="ORF">OHA91_18330</name>
</gene>
<comment type="similarity">
    <text evidence="1">Belongs to the short-chain dehydrogenases/reductases (SDR) family.</text>
</comment>
<protein>
    <submittedName>
        <fullName evidence="2">SDR family NAD(P)-dependent oxidoreductase</fullName>
    </submittedName>
</protein>
<dbReference type="Proteomes" id="UP001432312">
    <property type="component" value="Chromosome"/>
</dbReference>
<dbReference type="Gene3D" id="3.40.50.720">
    <property type="entry name" value="NAD(P)-binding Rossmann-like Domain"/>
    <property type="match status" value="1"/>
</dbReference>
<evidence type="ECO:0000313" key="3">
    <source>
        <dbReference type="Proteomes" id="UP001432312"/>
    </source>
</evidence>
<dbReference type="RefSeq" id="WP_328739624.1">
    <property type="nucleotide sequence ID" value="NZ_CP108036.1"/>
</dbReference>
<dbReference type="EMBL" id="CP108036">
    <property type="protein sequence ID" value="WUN80312.1"/>
    <property type="molecule type" value="Genomic_DNA"/>
</dbReference>
<evidence type="ECO:0000256" key="1">
    <source>
        <dbReference type="ARBA" id="ARBA00006484"/>
    </source>
</evidence>
<dbReference type="InterPro" id="IPR050259">
    <property type="entry name" value="SDR"/>
</dbReference>
<dbReference type="InterPro" id="IPR002347">
    <property type="entry name" value="SDR_fam"/>
</dbReference>
<dbReference type="PANTHER" id="PTHR42879">
    <property type="entry name" value="3-OXOACYL-(ACYL-CARRIER-PROTEIN) REDUCTASE"/>
    <property type="match status" value="1"/>
</dbReference>
<organism evidence="2 3">
    <name type="scientific">Streptomyces erythrochromogenes</name>
    <dbReference type="NCBI Taxonomy" id="285574"/>
    <lineage>
        <taxon>Bacteria</taxon>
        <taxon>Bacillati</taxon>
        <taxon>Actinomycetota</taxon>
        <taxon>Actinomycetes</taxon>
        <taxon>Kitasatosporales</taxon>
        <taxon>Streptomycetaceae</taxon>
        <taxon>Streptomyces</taxon>
    </lineage>
</organism>
<dbReference type="InterPro" id="IPR036291">
    <property type="entry name" value="NAD(P)-bd_dom_sf"/>
</dbReference>